<feature type="repeat" description="Solcar" evidence="9">
    <location>
        <begin position="19"/>
        <end position="103"/>
    </location>
</feature>
<evidence type="ECO:0000256" key="6">
    <source>
        <dbReference type="ARBA" id="ARBA00022989"/>
    </source>
</evidence>
<evidence type="ECO:0000256" key="7">
    <source>
        <dbReference type="ARBA" id="ARBA00023128"/>
    </source>
</evidence>
<evidence type="ECO:0000256" key="5">
    <source>
        <dbReference type="ARBA" id="ARBA00022737"/>
    </source>
</evidence>
<comment type="caution">
    <text evidence="11">The sequence shown here is derived from an EMBL/GenBank/DDBJ whole genome shotgun (WGS) entry which is preliminary data.</text>
</comment>
<evidence type="ECO:0000313" key="12">
    <source>
        <dbReference type="Proteomes" id="UP000193642"/>
    </source>
</evidence>
<dbReference type="OrthoDB" id="409586at2759"/>
<dbReference type="Gene3D" id="1.50.40.10">
    <property type="entry name" value="Mitochondrial carrier domain"/>
    <property type="match status" value="1"/>
</dbReference>
<evidence type="ECO:0000256" key="4">
    <source>
        <dbReference type="ARBA" id="ARBA00022692"/>
    </source>
</evidence>
<dbReference type="PROSITE" id="PS50920">
    <property type="entry name" value="SOLCAR"/>
    <property type="match status" value="1"/>
</dbReference>
<keyword evidence="4 9" id="KW-0812">Transmembrane</keyword>
<organism evidence="11 12">
    <name type="scientific">Rhizoclosmatium globosum</name>
    <dbReference type="NCBI Taxonomy" id="329046"/>
    <lineage>
        <taxon>Eukaryota</taxon>
        <taxon>Fungi</taxon>
        <taxon>Fungi incertae sedis</taxon>
        <taxon>Chytridiomycota</taxon>
        <taxon>Chytridiomycota incertae sedis</taxon>
        <taxon>Chytridiomycetes</taxon>
        <taxon>Chytridiales</taxon>
        <taxon>Chytriomycetaceae</taxon>
        <taxon>Rhizoclosmatium</taxon>
    </lineage>
</organism>
<keyword evidence="7" id="KW-0496">Mitochondrion</keyword>
<evidence type="ECO:0000313" key="11">
    <source>
        <dbReference type="EMBL" id="ORY41907.1"/>
    </source>
</evidence>
<dbReference type="EMBL" id="MCGO01000030">
    <property type="protein sequence ID" value="ORY41907.1"/>
    <property type="molecule type" value="Genomic_DNA"/>
</dbReference>
<dbReference type="SUPFAM" id="SSF103506">
    <property type="entry name" value="Mitochondrial carrier"/>
    <property type="match status" value="1"/>
</dbReference>
<dbReference type="InterPro" id="IPR023395">
    <property type="entry name" value="MCP_dom_sf"/>
</dbReference>
<accession>A0A1Y2C4U0</accession>
<evidence type="ECO:0000256" key="10">
    <source>
        <dbReference type="RuleBase" id="RU000488"/>
    </source>
</evidence>
<dbReference type="PANTHER" id="PTHR45624:SF12">
    <property type="entry name" value="MITOCHONDRIAL ORNITHINE TRANSPORTER 1"/>
    <property type="match status" value="1"/>
</dbReference>
<evidence type="ECO:0000256" key="8">
    <source>
        <dbReference type="ARBA" id="ARBA00023136"/>
    </source>
</evidence>
<dbReference type="InterPro" id="IPR018108">
    <property type="entry name" value="MCP_transmembrane"/>
</dbReference>
<name>A0A1Y2C4U0_9FUNG</name>
<reference evidence="11 12" key="1">
    <citation type="submission" date="2016-07" db="EMBL/GenBank/DDBJ databases">
        <title>Pervasive Adenine N6-methylation of Active Genes in Fungi.</title>
        <authorList>
            <consortium name="DOE Joint Genome Institute"/>
            <person name="Mondo S.J."/>
            <person name="Dannebaum R.O."/>
            <person name="Kuo R.C."/>
            <person name="Labutti K."/>
            <person name="Haridas S."/>
            <person name="Kuo A."/>
            <person name="Salamov A."/>
            <person name="Ahrendt S.R."/>
            <person name="Lipzen A."/>
            <person name="Sullivan W."/>
            <person name="Andreopoulos W.B."/>
            <person name="Clum A."/>
            <person name="Lindquist E."/>
            <person name="Daum C."/>
            <person name="Ramamoorthy G.K."/>
            <person name="Gryganskyi A."/>
            <person name="Culley D."/>
            <person name="Magnuson J.K."/>
            <person name="James T.Y."/>
            <person name="O'Malley M.A."/>
            <person name="Stajich J.E."/>
            <person name="Spatafora J.W."/>
            <person name="Visel A."/>
            <person name="Grigoriev I.V."/>
        </authorList>
    </citation>
    <scope>NUCLEOTIDE SEQUENCE [LARGE SCALE GENOMIC DNA]</scope>
    <source>
        <strain evidence="11 12">JEL800</strain>
    </source>
</reference>
<dbReference type="InterPro" id="IPR050567">
    <property type="entry name" value="Mitochondrial_Carrier"/>
</dbReference>
<keyword evidence="5" id="KW-0677">Repeat</keyword>
<keyword evidence="6" id="KW-1133">Transmembrane helix</keyword>
<evidence type="ECO:0000256" key="3">
    <source>
        <dbReference type="ARBA" id="ARBA00022448"/>
    </source>
</evidence>
<dbReference type="Proteomes" id="UP000193642">
    <property type="component" value="Unassembled WGS sequence"/>
</dbReference>
<comment type="subcellular location">
    <subcellularLocation>
        <location evidence="1">Mitochondrion membrane</location>
        <topology evidence="1">Multi-pass membrane protein</topology>
    </subcellularLocation>
</comment>
<dbReference type="PANTHER" id="PTHR45624">
    <property type="entry name" value="MITOCHONDRIAL BASIC AMINO ACIDS TRANSPORTER-RELATED"/>
    <property type="match status" value="1"/>
</dbReference>
<sequence>HPKSFRLLPALPKPSSHGITNYQRTNGGTLGGIAQVLSGQPFDTVKVRLQTQPDKYNGALDCIRQTLKHEGPFAFYKGTLTPLIGIGACVAVQFAAMESAKRKLSHLSTNPQLVLSGAFSGIATAFLSCPIEHVRSKLQVQTTTSAYKGPSI</sequence>
<protein>
    <submittedName>
        <fullName evidence="11">Mitochondrial carrier</fullName>
    </submittedName>
</protein>
<evidence type="ECO:0000256" key="9">
    <source>
        <dbReference type="PROSITE-ProRule" id="PRU00282"/>
    </source>
</evidence>
<keyword evidence="3 10" id="KW-0813">Transport</keyword>
<evidence type="ECO:0000256" key="2">
    <source>
        <dbReference type="ARBA" id="ARBA00006375"/>
    </source>
</evidence>
<dbReference type="AlphaFoldDB" id="A0A1Y2C4U0"/>
<dbReference type="STRING" id="329046.A0A1Y2C4U0"/>
<gene>
    <name evidence="11" type="ORF">BCR33DRAFT_824738</name>
</gene>
<dbReference type="GO" id="GO:1990575">
    <property type="term" value="P:mitochondrial L-ornithine transmembrane transport"/>
    <property type="evidence" value="ECO:0007669"/>
    <property type="project" value="TreeGrafter"/>
</dbReference>
<comment type="similarity">
    <text evidence="2 10">Belongs to the mitochondrial carrier (TC 2.A.29) family.</text>
</comment>
<evidence type="ECO:0000256" key="1">
    <source>
        <dbReference type="ARBA" id="ARBA00004225"/>
    </source>
</evidence>
<feature type="non-terminal residue" evidence="11">
    <location>
        <position position="1"/>
    </location>
</feature>
<keyword evidence="12" id="KW-1185">Reference proteome</keyword>
<keyword evidence="8 9" id="KW-0472">Membrane</keyword>
<dbReference type="GO" id="GO:0000064">
    <property type="term" value="F:L-ornithine transmembrane transporter activity"/>
    <property type="evidence" value="ECO:0007669"/>
    <property type="project" value="TreeGrafter"/>
</dbReference>
<dbReference type="Pfam" id="PF00153">
    <property type="entry name" value="Mito_carr"/>
    <property type="match status" value="2"/>
</dbReference>
<proteinExistence type="inferred from homology"/>
<dbReference type="GO" id="GO:0031966">
    <property type="term" value="C:mitochondrial membrane"/>
    <property type="evidence" value="ECO:0007669"/>
    <property type="project" value="UniProtKB-SubCell"/>
</dbReference>